<dbReference type="Gene3D" id="2.60.40.2220">
    <property type="match status" value="1"/>
</dbReference>
<dbReference type="FunFam" id="3.20.110.10:FF:000002">
    <property type="entry name" value="alpha-mannosidase 2C1 isoform X1"/>
    <property type="match status" value="1"/>
</dbReference>
<dbReference type="GO" id="GO:0030246">
    <property type="term" value="F:carbohydrate binding"/>
    <property type="evidence" value="ECO:0007669"/>
    <property type="project" value="InterPro"/>
</dbReference>
<dbReference type="InterPro" id="IPR011013">
    <property type="entry name" value="Gal_mutarotase_sf_dom"/>
</dbReference>
<dbReference type="SUPFAM" id="SSF88688">
    <property type="entry name" value="Families 57/38 glycoside transferase middle domain"/>
    <property type="match status" value="1"/>
</dbReference>
<dbReference type="FunFam" id="1.20.1270.50:FF:000004">
    <property type="entry name" value="alpha-mannosidase 2C1 isoform X1"/>
    <property type="match status" value="1"/>
</dbReference>
<sequence length="1057" mass="123141">MKEDVMFLTDRKLERRIEEIEQYRYRDIIEFKTFAAAEEEQGVVNPKLPTSHEQGTEKWYTLNTGDTWKGRDRFVWLHKDIAVPAEWKGKKVVGVFDFGNTGGGNNSGFESMAYVNGKMYQGVDVNHKELILQEDLCGTTVELTFRLWSGLEGGGVPKEQEHRIARADLAWLDEKVDDFYYMSLMVRQTLDELSDSEPIQHELRKALEQAFRLIDWTCPGSQAFYESVYRADDMLNESIDGMDKNSMVNVYCVGHTHIDVAWLWRLKHTREKCSRSFSTVFRLMEMYPEYIFLQTQPQLYEYMKEEFPDIFENIKKRVQEGRWEADGAMWVEADCNLTSGESLTRQILIGSKFIKDEFGKDVEYLWLPDVFGYSWAIPQILKKSGIHTFMTTKISWNQYNRMPHDTFMWKGIDGSEVLTHFITTPEPWRERDSWFYTYNGNLLPRTVKGVWDAYRDKQMNHDLLISFGYGDGGGGVNRDMLECARRLDKIPGLPNVKMSTAGEYFRKLHDTVEHTKEYVHTWDGELYLEYHRGTYTSQAYNKRMNRKMELLYRRAEWLTVLEALQSGNMADAKQEELTKGWKHILTDQFHDIIPGSSIHEVYEDSRKDYAYIEGVAREVERSAYAHITEKKEHTYTVINPSGWTMNQIVEIPGDVDGRFQDKDGNELISQKGQGVTYVEVKDVPPMGMKVISIGQTEKSSEKAGAFTIEDREIETPYYRISLNQYGQITRLYDKTYARDVLPEGERANVLQVFEDKPLDFDAWDIDIFYQEKMREITDLTIFEVAEIGPLRMRLHMEWDFAPGMKKSDGPSSCIKQDMLLYSNDRRIDFKTEVDFHEQHKLLKAAFPVDIRSTYGTYDVQYGNVRRPNNWNTSWEQAKFETVAHRWADLSERNYGVSILNDCKYGHDIKDNVLRISLLRAGTHPDHLQDQGIHTFTYALLPHKGDFVEGMVVQEAFALNEPMQAVAGQSSLSFDSFLSFDNEQVELDAVKKSEDGKYIVVRFHEFAGSKQEVTVKPGFSYHAWAKCDLRERPVTEFSRDEIRMQLHAYEIKTLLIEV</sequence>
<dbReference type="InterPro" id="IPR000602">
    <property type="entry name" value="Glyco_hydro_38_N"/>
</dbReference>
<dbReference type="Pfam" id="PF09261">
    <property type="entry name" value="Alpha-mann_mid"/>
    <property type="match status" value="1"/>
</dbReference>
<evidence type="ECO:0000313" key="6">
    <source>
        <dbReference type="EMBL" id="MXP78135.1"/>
    </source>
</evidence>
<evidence type="ECO:0000256" key="1">
    <source>
        <dbReference type="ARBA" id="ARBA00009792"/>
    </source>
</evidence>
<dbReference type="PANTHER" id="PTHR46017">
    <property type="entry name" value="ALPHA-MANNOSIDASE 2C1"/>
    <property type="match status" value="1"/>
</dbReference>
<dbReference type="GO" id="GO:0006013">
    <property type="term" value="P:mannose metabolic process"/>
    <property type="evidence" value="ECO:0007669"/>
    <property type="project" value="InterPro"/>
</dbReference>
<dbReference type="Pfam" id="PF22907">
    <property type="entry name" value="Ams1-like_1st"/>
    <property type="match status" value="1"/>
</dbReference>
<evidence type="ECO:0000313" key="7">
    <source>
        <dbReference type="Proteomes" id="UP000460412"/>
    </source>
</evidence>
<reference evidence="6 7" key="1">
    <citation type="submission" date="2019-12" db="EMBL/GenBank/DDBJ databases">
        <title>Sporaefaciens musculi gen. nov., sp. nov., a novel bacterium isolated from the caecum of an obese mouse.</title>
        <authorList>
            <person name="Rasmussen T.S."/>
            <person name="Streidl T."/>
            <person name="Hitch T.C.A."/>
            <person name="Wortmann E."/>
            <person name="Deptula P."/>
            <person name="Hansen M."/>
            <person name="Nielsen D.S."/>
            <person name="Clavel T."/>
            <person name="Vogensen F.K."/>
        </authorList>
    </citation>
    <scope>NUCLEOTIDE SEQUENCE [LARGE SCALE GENOMIC DNA]</scope>
    <source>
        <strain evidence="6 7">WCA-9-b2</strain>
    </source>
</reference>
<dbReference type="GO" id="GO:0004559">
    <property type="term" value="F:alpha-mannosidase activity"/>
    <property type="evidence" value="ECO:0007669"/>
    <property type="project" value="InterPro"/>
</dbReference>
<name>A0A7X3MKN6_9FIRM</name>
<keyword evidence="4" id="KW-0326">Glycosidase</keyword>
<dbReference type="InterPro" id="IPR054723">
    <property type="entry name" value="Ams1-like_N"/>
</dbReference>
<dbReference type="Proteomes" id="UP000460412">
    <property type="component" value="Unassembled WGS sequence"/>
</dbReference>
<keyword evidence="7" id="KW-1185">Reference proteome</keyword>
<dbReference type="Pfam" id="PF01074">
    <property type="entry name" value="Glyco_hydro_38N"/>
    <property type="match status" value="1"/>
</dbReference>
<dbReference type="Gene3D" id="1.20.1270.50">
    <property type="entry name" value="Glycoside hydrolase family 38, central domain"/>
    <property type="match status" value="1"/>
</dbReference>
<dbReference type="GO" id="GO:0046872">
    <property type="term" value="F:metal ion binding"/>
    <property type="evidence" value="ECO:0007669"/>
    <property type="project" value="UniProtKB-KW"/>
</dbReference>
<dbReference type="Gene3D" id="2.70.98.30">
    <property type="entry name" value="Golgi alpha-mannosidase II, domain 4"/>
    <property type="match status" value="1"/>
</dbReference>
<dbReference type="InterPro" id="IPR027291">
    <property type="entry name" value="Glyco_hydro_38_N_sf"/>
</dbReference>
<accession>A0A7X3MKN6</accession>
<dbReference type="InterPro" id="IPR037094">
    <property type="entry name" value="Glyco_hydro_38_cen_sf"/>
</dbReference>
<comment type="caution">
    <text evidence="6">The sequence shown here is derived from an EMBL/GenBank/DDBJ whole genome shotgun (WGS) entry which is preliminary data.</text>
</comment>
<keyword evidence="2" id="KW-0479">Metal-binding</keyword>
<dbReference type="InterPro" id="IPR041147">
    <property type="entry name" value="GH38_C"/>
</dbReference>
<dbReference type="InterPro" id="IPR028995">
    <property type="entry name" value="Glyco_hydro_57/38_cen_sf"/>
</dbReference>
<dbReference type="InterPro" id="IPR011682">
    <property type="entry name" value="Glyco_hydro_38_C"/>
</dbReference>
<evidence type="ECO:0000256" key="3">
    <source>
        <dbReference type="ARBA" id="ARBA00022801"/>
    </source>
</evidence>
<dbReference type="AlphaFoldDB" id="A0A7X3MKN6"/>
<dbReference type="SUPFAM" id="SSF74650">
    <property type="entry name" value="Galactose mutarotase-like"/>
    <property type="match status" value="1"/>
</dbReference>
<evidence type="ECO:0000256" key="4">
    <source>
        <dbReference type="ARBA" id="ARBA00023295"/>
    </source>
</evidence>
<dbReference type="InterPro" id="IPR011330">
    <property type="entry name" value="Glyco_hydro/deAcase_b/a-brl"/>
</dbReference>
<dbReference type="InterPro" id="IPR015341">
    <property type="entry name" value="Glyco_hydro_38_cen"/>
</dbReference>
<evidence type="ECO:0000256" key="2">
    <source>
        <dbReference type="ARBA" id="ARBA00022723"/>
    </source>
</evidence>
<dbReference type="SUPFAM" id="SSF88713">
    <property type="entry name" value="Glycoside hydrolase/deacetylase"/>
    <property type="match status" value="1"/>
</dbReference>
<dbReference type="Gene3D" id="3.20.110.10">
    <property type="entry name" value="Glycoside hydrolase 38, N terminal domain"/>
    <property type="match status" value="1"/>
</dbReference>
<dbReference type="SMART" id="SM00872">
    <property type="entry name" value="Alpha-mann_mid"/>
    <property type="match status" value="1"/>
</dbReference>
<dbReference type="CDD" id="cd10789">
    <property type="entry name" value="GH38N_AMII_ER_cytosolic"/>
    <property type="match status" value="1"/>
</dbReference>
<dbReference type="GO" id="GO:0009313">
    <property type="term" value="P:oligosaccharide catabolic process"/>
    <property type="evidence" value="ECO:0007669"/>
    <property type="project" value="TreeGrafter"/>
</dbReference>
<dbReference type="EMBL" id="WUQX01000001">
    <property type="protein sequence ID" value="MXP78135.1"/>
    <property type="molecule type" value="Genomic_DNA"/>
</dbReference>
<dbReference type="Pfam" id="PF07748">
    <property type="entry name" value="Glyco_hydro_38C"/>
    <property type="match status" value="1"/>
</dbReference>
<protein>
    <submittedName>
        <fullName evidence="6">Alpha-mannosidase</fullName>
    </submittedName>
</protein>
<evidence type="ECO:0000259" key="5">
    <source>
        <dbReference type="SMART" id="SM00872"/>
    </source>
</evidence>
<dbReference type="FunFam" id="2.70.98.30:FF:000010">
    <property type="entry name" value="Cytosolic alpha-mannosidase"/>
    <property type="match status" value="1"/>
</dbReference>
<comment type="similarity">
    <text evidence="1">Belongs to the glycosyl hydrolase 38 family.</text>
</comment>
<organism evidence="6 7">
    <name type="scientific">Sporofaciens musculi</name>
    <dbReference type="NCBI Taxonomy" id="2681861"/>
    <lineage>
        <taxon>Bacteria</taxon>
        <taxon>Bacillati</taxon>
        <taxon>Bacillota</taxon>
        <taxon>Clostridia</taxon>
        <taxon>Lachnospirales</taxon>
        <taxon>Lachnospiraceae</taxon>
        <taxon>Sporofaciens</taxon>
    </lineage>
</organism>
<keyword evidence="3" id="KW-0378">Hydrolase</keyword>
<dbReference type="Pfam" id="PF17677">
    <property type="entry name" value="Glyco_hydro38C2"/>
    <property type="match status" value="1"/>
</dbReference>
<feature type="domain" description="Glycoside hydrolase family 38 central" evidence="5">
    <location>
        <begin position="529"/>
        <end position="609"/>
    </location>
</feature>
<gene>
    <name evidence="6" type="ORF">GN277_23085</name>
</gene>
<proteinExistence type="inferred from homology"/>
<dbReference type="PANTHER" id="PTHR46017:SF1">
    <property type="entry name" value="ALPHA-MANNOSIDASE 2C1"/>
    <property type="match status" value="1"/>
</dbReference>